<proteinExistence type="predicted"/>
<feature type="compositionally biased region" description="Low complexity" evidence="1">
    <location>
        <begin position="28"/>
        <end position="41"/>
    </location>
</feature>
<dbReference type="Proteomes" id="UP001217500">
    <property type="component" value="Chromosome"/>
</dbReference>
<dbReference type="AlphaFoldDB" id="A0AAE9XW12"/>
<evidence type="ECO:0008006" key="5">
    <source>
        <dbReference type="Google" id="ProtNLM"/>
    </source>
</evidence>
<evidence type="ECO:0000256" key="2">
    <source>
        <dbReference type="SAM" id="SignalP"/>
    </source>
</evidence>
<protein>
    <recommendedName>
        <fullName evidence="5">Antifreeze glycopeptide polyprotein</fullName>
    </recommendedName>
</protein>
<feature type="region of interest" description="Disordered" evidence="1">
    <location>
        <begin position="28"/>
        <end position="60"/>
    </location>
</feature>
<sequence length="678" mass="69957">MMTASRRKALLLAGAAFVFLGGAAASAQEATEETTGTVAEETAADQARPTEAVQSEHAARRTWYLGGKPTATNAGRMSSAPALGAPRTISPAPYVPVGSVTAAAPMAGEAQVVTPPVAEGTGLQAPAETVVPMDGVPIEEGALNDLDPSTVAATSEGLPSGFFTGLSRAAYVSILDSLPSPSGSRLLGSIASRLALSGPVLPAPENDQSMQAVVKSRLDLLARAGDGEGFARLFENLPKGQAWPMLAHEAADAHLLAGRVAEACNVADTQRANTGDPYWIRLLAFCSAVDGNRDAVRFQMGILEELTDVGAEVHQMIERILVASEQARAAGGASAPVPPAPVALEGKLKVDVLDVTMAGLAAVDIGELTTEEIDPLAVGPALAIQTLSRDAKFDLVSLAVTQGWVNDRTLAAFLGGQAFTEAELAAAMDDGTEENDSFVIDAALAHIAVTNGDAGARQAALAKLWARAVRLGHVAVMGGALAHMGLDVDPANANSAVAGPVIRSLLLAGQTETVAAYFRTLRDNMTGPTDEALLTEVWPLMLVAGMPDVPGPEAGPLPSWWSTQGTDDRRYARAGLLFSLLEALGESVPDAAWSSLEEGPVALEQSATAPAVWRRLLLASSAGDRPLVLSNGYRIVAESGLADVSPAPSGSVVQTLRRAGFEGEARQLALEILIAQGL</sequence>
<feature type="signal peptide" evidence="2">
    <location>
        <begin position="1"/>
        <end position="27"/>
    </location>
</feature>
<organism evidence="3 4">
    <name type="scientific">Gimibacter soli</name>
    <dbReference type="NCBI Taxonomy" id="3024400"/>
    <lineage>
        <taxon>Bacteria</taxon>
        <taxon>Pseudomonadati</taxon>
        <taxon>Pseudomonadota</taxon>
        <taxon>Alphaproteobacteria</taxon>
        <taxon>Kordiimonadales</taxon>
        <taxon>Temperatibacteraceae</taxon>
        <taxon>Gimibacter</taxon>
    </lineage>
</organism>
<evidence type="ECO:0000313" key="3">
    <source>
        <dbReference type="EMBL" id="WCL54174.1"/>
    </source>
</evidence>
<evidence type="ECO:0000256" key="1">
    <source>
        <dbReference type="SAM" id="MobiDB-lite"/>
    </source>
</evidence>
<keyword evidence="4" id="KW-1185">Reference proteome</keyword>
<dbReference type="RefSeq" id="WP_289503893.1">
    <property type="nucleotide sequence ID" value="NZ_CP116805.1"/>
</dbReference>
<feature type="chain" id="PRO_5042159657" description="Antifreeze glycopeptide polyprotein" evidence="2">
    <location>
        <begin position="28"/>
        <end position="678"/>
    </location>
</feature>
<keyword evidence="2" id="KW-0732">Signal</keyword>
<dbReference type="EMBL" id="CP116805">
    <property type="protein sequence ID" value="WCL54174.1"/>
    <property type="molecule type" value="Genomic_DNA"/>
</dbReference>
<name>A0AAE9XW12_9PROT</name>
<evidence type="ECO:0000313" key="4">
    <source>
        <dbReference type="Proteomes" id="UP001217500"/>
    </source>
</evidence>
<accession>A0AAE9XW12</accession>
<gene>
    <name evidence="3" type="ORF">PH603_00185</name>
</gene>
<dbReference type="KEGG" id="gso:PH603_00185"/>
<reference evidence="3" key="1">
    <citation type="submission" date="2023-01" db="EMBL/GenBank/DDBJ databases">
        <title>The genome sequence of Kordiimonadaceae bacterium 6D33.</title>
        <authorList>
            <person name="Liu Y."/>
        </authorList>
    </citation>
    <scope>NUCLEOTIDE SEQUENCE</scope>
    <source>
        <strain evidence="3">6D33</strain>
    </source>
</reference>